<proteinExistence type="predicted"/>
<dbReference type="RefSeq" id="WP_186860908.1">
    <property type="nucleotide sequence ID" value="NZ_JACOOO010000042.1"/>
</dbReference>
<comment type="caution">
    <text evidence="2">The sequence shown here is derived from an EMBL/GenBank/DDBJ whole genome shotgun (WGS) entry which is preliminary data.</text>
</comment>
<dbReference type="Gene3D" id="1.10.260.40">
    <property type="entry name" value="lambda repressor-like DNA-binding domains"/>
    <property type="match status" value="1"/>
</dbReference>
<keyword evidence="3" id="KW-1185">Reference proteome</keyword>
<dbReference type="PROSITE" id="PS50943">
    <property type="entry name" value="HTH_CROC1"/>
    <property type="match status" value="1"/>
</dbReference>
<dbReference type="SUPFAM" id="SSF47413">
    <property type="entry name" value="lambda repressor-like DNA-binding domains"/>
    <property type="match status" value="2"/>
</dbReference>
<reference evidence="2 3" key="1">
    <citation type="submission" date="2020-08" db="EMBL/GenBank/DDBJ databases">
        <title>Genome public.</title>
        <authorList>
            <person name="Liu C."/>
            <person name="Sun Q."/>
        </authorList>
    </citation>
    <scope>NUCLEOTIDE SEQUENCE [LARGE SCALE GENOMIC DNA]</scope>
    <source>
        <strain evidence="2 3">NSJ-6</strain>
    </source>
</reference>
<sequence length="154" mass="18616">MTRASLSYLKATFWNELVIDLKSIDMPTNPTTIADYLRYYRKLYNISRRQLEVKVNIPMNSIKSYEDKDIYPTREVSIKLAQFFNLDTKYFYDPFYENSLDIINILKKYRGNNTYVSVAKKVGVHAHTWRDWENGKYFIKRENFYKLKRLRIIP</sequence>
<organism evidence="2 3">
    <name type="scientific">Clostridium hominis</name>
    <dbReference type="NCBI Taxonomy" id="2763036"/>
    <lineage>
        <taxon>Bacteria</taxon>
        <taxon>Bacillati</taxon>
        <taxon>Bacillota</taxon>
        <taxon>Clostridia</taxon>
        <taxon>Eubacteriales</taxon>
        <taxon>Clostridiaceae</taxon>
        <taxon>Clostridium</taxon>
    </lineage>
</organism>
<dbReference type="Proteomes" id="UP000596929">
    <property type="component" value="Unassembled WGS sequence"/>
</dbReference>
<accession>A0ABR7DGV5</accession>
<dbReference type="InterPro" id="IPR010982">
    <property type="entry name" value="Lambda_DNA-bd_dom_sf"/>
</dbReference>
<dbReference type="Pfam" id="PF01381">
    <property type="entry name" value="HTH_3"/>
    <property type="match status" value="1"/>
</dbReference>
<dbReference type="InterPro" id="IPR001387">
    <property type="entry name" value="Cro/C1-type_HTH"/>
</dbReference>
<evidence type="ECO:0000313" key="3">
    <source>
        <dbReference type="Proteomes" id="UP000596929"/>
    </source>
</evidence>
<dbReference type="EMBL" id="JACOOO010000042">
    <property type="protein sequence ID" value="MBC5630645.1"/>
    <property type="molecule type" value="Genomic_DNA"/>
</dbReference>
<evidence type="ECO:0000259" key="1">
    <source>
        <dbReference type="PROSITE" id="PS50943"/>
    </source>
</evidence>
<gene>
    <name evidence="2" type="ORF">H8S20_17440</name>
</gene>
<protein>
    <submittedName>
        <fullName evidence="2">Helix-turn-helix transcriptional regulator</fullName>
    </submittedName>
</protein>
<dbReference type="SMART" id="SM00530">
    <property type="entry name" value="HTH_XRE"/>
    <property type="match status" value="2"/>
</dbReference>
<evidence type="ECO:0000313" key="2">
    <source>
        <dbReference type="EMBL" id="MBC5630645.1"/>
    </source>
</evidence>
<dbReference type="CDD" id="cd00093">
    <property type="entry name" value="HTH_XRE"/>
    <property type="match status" value="2"/>
</dbReference>
<name>A0ABR7DGV5_9CLOT</name>
<feature type="domain" description="HTH cro/C1-type" evidence="1">
    <location>
        <begin position="37"/>
        <end position="91"/>
    </location>
</feature>